<name>A0A9I9EG88_CUCME</name>
<organism evidence="6">
    <name type="scientific">Cucumis melo</name>
    <name type="common">Muskmelon</name>
    <dbReference type="NCBI Taxonomy" id="3656"/>
    <lineage>
        <taxon>Eukaryota</taxon>
        <taxon>Viridiplantae</taxon>
        <taxon>Streptophyta</taxon>
        <taxon>Embryophyta</taxon>
        <taxon>Tracheophyta</taxon>
        <taxon>Spermatophyta</taxon>
        <taxon>Magnoliopsida</taxon>
        <taxon>eudicotyledons</taxon>
        <taxon>Gunneridae</taxon>
        <taxon>Pentapetalae</taxon>
        <taxon>rosids</taxon>
        <taxon>fabids</taxon>
        <taxon>Cucurbitales</taxon>
        <taxon>Cucurbitaceae</taxon>
        <taxon>Benincaseae</taxon>
        <taxon>Cucumis</taxon>
    </lineage>
</organism>
<evidence type="ECO:0000256" key="4">
    <source>
        <dbReference type="ARBA" id="ARBA00022821"/>
    </source>
</evidence>
<dbReference type="AlphaFoldDB" id="A0A9I9EG88"/>
<keyword evidence="3" id="KW-0295">Fungicide</keyword>
<evidence type="ECO:0000313" key="6">
    <source>
        <dbReference type="EnsemblPlants" id="MELO3C033312.2.1"/>
    </source>
</evidence>
<dbReference type="InterPro" id="IPR010851">
    <property type="entry name" value="DEFL"/>
</dbReference>
<keyword evidence="4" id="KW-0611">Plant defense</keyword>
<evidence type="ECO:0000256" key="3">
    <source>
        <dbReference type="ARBA" id="ARBA00022577"/>
    </source>
</evidence>
<keyword evidence="2" id="KW-0929">Antimicrobial</keyword>
<evidence type="ECO:0000256" key="5">
    <source>
        <dbReference type="ARBA" id="ARBA00023157"/>
    </source>
</evidence>
<dbReference type="Pfam" id="PF07333">
    <property type="entry name" value="SLR1-BP"/>
    <property type="match status" value="1"/>
</dbReference>
<evidence type="ECO:0000256" key="2">
    <source>
        <dbReference type="ARBA" id="ARBA00022529"/>
    </source>
</evidence>
<dbReference type="GO" id="GO:0031640">
    <property type="term" value="P:killing of cells of another organism"/>
    <property type="evidence" value="ECO:0007669"/>
    <property type="project" value="UniProtKB-KW"/>
</dbReference>
<comment type="similarity">
    <text evidence="1">Belongs to the DEFL family.</text>
</comment>
<reference evidence="6" key="1">
    <citation type="submission" date="2023-03" db="UniProtKB">
        <authorList>
            <consortium name="EnsemblPlants"/>
        </authorList>
    </citation>
    <scope>IDENTIFICATION</scope>
</reference>
<accession>A0A9I9EG88</accession>
<proteinExistence type="inferred from homology"/>
<evidence type="ECO:0000256" key="1">
    <source>
        <dbReference type="ARBA" id="ARBA00006722"/>
    </source>
</evidence>
<dbReference type="GO" id="GO:0050832">
    <property type="term" value="P:defense response to fungus"/>
    <property type="evidence" value="ECO:0007669"/>
    <property type="project" value="UniProtKB-KW"/>
</dbReference>
<sequence>MHGWDLMFVSFNIFHRYYIIVFQNQITMRLTLILVPQDASATKRCQDILYNTRCSLNDCRKKCWKKHHTISHQFIPNNPSQTIYACYCFFDCSDQKN</sequence>
<dbReference type="Gramene" id="MELO3C033312.2.1">
    <property type="protein sequence ID" value="MELO3C033312.2.1"/>
    <property type="gene ID" value="MELO3C033312.2"/>
</dbReference>
<dbReference type="EnsemblPlants" id="MELO3C033312.2.1">
    <property type="protein sequence ID" value="MELO3C033312.2.1"/>
    <property type="gene ID" value="MELO3C033312.2"/>
</dbReference>
<keyword evidence="5" id="KW-1015">Disulfide bond</keyword>
<protein>
    <submittedName>
        <fullName evidence="6">Uncharacterized protein</fullName>
    </submittedName>
</protein>